<dbReference type="Pfam" id="PF07791">
    <property type="entry name" value="Imm11"/>
    <property type="match status" value="1"/>
</dbReference>
<evidence type="ECO:0000313" key="2">
    <source>
        <dbReference type="EMBL" id="MDY7233005.1"/>
    </source>
</evidence>
<dbReference type="InterPro" id="IPR012433">
    <property type="entry name" value="Imm11"/>
</dbReference>
<sequence>MPHRYFKLTDDVYITGRWELGEPMDPQGQEVDPWQFTKGKAVHVSERMRVPIKRPGKPLDFSFTSLATPVVHIPVAAMLSKLAPGDAQFIPVNIDSQPDQFCIFVATRLIRCIDEQRSTEVRYWKPEDGRPEKTGQYRSVYRLRIDPSQVGDAKIFRTWGWDIALIVSEEIKEALERLGATGTKFKEV</sequence>
<dbReference type="RefSeq" id="WP_321551718.1">
    <property type="nucleotide sequence ID" value="NZ_JAXIVS010000026.1"/>
</dbReference>
<reference evidence="2 3" key="1">
    <citation type="submission" date="2023-12" db="EMBL/GenBank/DDBJ databases">
        <title>the genome sequence of Hyalangium sp. s54d21.</title>
        <authorList>
            <person name="Zhang X."/>
        </authorList>
    </citation>
    <scope>NUCLEOTIDE SEQUENCE [LARGE SCALE GENOMIC DNA]</scope>
    <source>
        <strain evidence="3">s54d21</strain>
    </source>
</reference>
<evidence type="ECO:0000313" key="3">
    <source>
        <dbReference type="Proteomes" id="UP001291309"/>
    </source>
</evidence>
<name>A0ABU5HLM8_9BACT</name>
<dbReference type="EMBL" id="JAXIVS010000026">
    <property type="protein sequence ID" value="MDY7233005.1"/>
    <property type="molecule type" value="Genomic_DNA"/>
</dbReference>
<gene>
    <name evidence="2" type="ORF">SYV04_41850</name>
</gene>
<evidence type="ECO:0000259" key="1">
    <source>
        <dbReference type="Pfam" id="PF07791"/>
    </source>
</evidence>
<accession>A0ABU5HLM8</accession>
<organism evidence="2 3">
    <name type="scientific">Hyalangium rubrum</name>
    <dbReference type="NCBI Taxonomy" id="3103134"/>
    <lineage>
        <taxon>Bacteria</taxon>
        <taxon>Pseudomonadati</taxon>
        <taxon>Myxococcota</taxon>
        <taxon>Myxococcia</taxon>
        <taxon>Myxococcales</taxon>
        <taxon>Cystobacterineae</taxon>
        <taxon>Archangiaceae</taxon>
        <taxon>Hyalangium</taxon>
    </lineage>
</organism>
<dbReference type="Proteomes" id="UP001291309">
    <property type="component" value="Unassembled WGS sequence"/>
</dbReference>
<protein>
    <recommendedName>
        <fullName evidence="1">Immunity MXAN-0049 protein domain-containing protein</fullName>
    </recommendedName>
</protein>
<feature type="domain" description="Immunity MXAN-0049 protein" evidence="1">
    <location>
        <begin position="84"/>
        <end position="188"/>
    </location>
</feature>
<keyword evidence="3" id="KW-1185">Reference proteome</keyword>
<proteinExistence type="predicted"/>
<comment type="caution">
    <text evidence="2">The sequence shown here is derived from an EMBL/GenBank/DDBJ whole genome shotgun (WGS) entry which is preliminary data.</text>
</comment>